<dbReference type="SMART" id="SM00228">
    <property type="entry name" value="PDZ"/>
    <property type="match status" value="2"/>
</dbReference>
<organism evidence="3">
    <name type="scientific">Pseudogemmatithrix spongiicola</name>
    <dbReference type="NCBI Taxonomy" id="3062599"/>
    <lineage>
        <taxon>Bacteria</taxon>
        <taxon>Pseudomonadati</taxon>
        <taxon>Gemmatimonadota</taxon>
        <taxon>Gemmatimonadia</taxon>
        <taxon>Gemmatimonadales</taxon>
        <taxon>Gemmatimonadaceae</taxon>
        <taxon>Pseudogemmatithrix</taxon>
    </lineage>
</organism>
<dbReference type="PROSITE" id="PS50106">
    <property type="entry name" value="PDZ"/>
    <property type="match status" value="2"/>
</dbReference>
<dbReference type="InterPro" id="IPR001478">
    <property type="entry name" value="PDZ"/>
</dbReference>
<feature type="domain" description="PDZ" evidence="2">
    <location>
        <begin position="156"/>
        <end position="218"/>
    </location>
</feature>
<dbReference type="Proteomes" id="UP001229955">
    <property type="component" value="Chromosome"/>
</dbReference>
<evidence type="ECO:0000313" key="3">
    <source>
        <dbReference type="EMBL" id="WKW11075.1"/>
    </source>
</evidence>
<evidence type="ECO:0000259" key="2">
    <source>
        <dbReference type="PROSITE" id="PS50106"/>
    </source>
</evidence>
<dbReference type="EMBL" id="CP130612">
    <property type="protein sequence ID" value="WKW11075.1"/>
    <property type="molecule type" value="Genomic_DNA"/>
</dbReference>
<dbReference type="InterPro" id="IPR036034">
    <property type="entry name" value="PDZ_sf"/>
</dbReference>
<feature type="chain" id="PRO_5041370139" evidence="1">
    <location>
        <begin position="21"/>
        <end position="315"/>
    </location>
</feature>
<proteinExistence type="predicted"/>
<evidence type="ECO:0000256" key="1">
    <source>
        <dbReference type="SAM" id="SignalP"/>
    </source>
</evidence>
<accession>A0AA49JY20</accession>
<feature type="signal peptide" evidence="1">
    <location>
        <begin position="1"/>
        <end position="20"/>
    </location>
</feature>
<dbReference type="PANTHER" id="PTHR32060">
    <property type="entry name" value="TAIL-SPECIFIC PROTEASE"/>
    <property type="match status" value="1"/>
</dbReference>
<gene>
    <name evidence="3" type="ORF">Strain138_000310</name>
    <name evidence="4" type="ORF">Strain318_000310</name>
</gene>
<dbReference type="GO" id="GO:0004175">
    <property type="term" value="F:endopeptidase activity"/>
    <property type="evidence" value="ECO:0007669"/>
    <property type="project" value="TreeGrafter"/>
</dbReference>
<reference evidence="3" key="1">
    <citation type="submission" date="2023-07" db="EMBL/GenBank/DDBJ databases">
        <authorList>
            <person name="Haufschild T."/>
            <person name="Kallscheuer N."/>
            <person name="Hammer J."/>
            <person name="Kohn T."/>
            <person name="Kabuu M."/>
            <person name="Jogler M."/>
            <person name="Wohfarth N."/>
            <person name="Heuer A."/>
            <person name="Rohde M."/>
            <person name="van Teeseling M.C.F."/>
            <person name="Jogler C."/>
        </authorList>
    </citation>
    <scope>NUCLEOTIDE SEQUENCE</scope>
    <source>
        <strain evidence="3">Strain 138</strain>
        <strain evidence="4">Strain 318</strain>
    </source>
</reference>
<dbReference type="RefSeq" id="WP_367886778.1">
    <property type="nucleotide sequence ID" value="NZ_CP130612.1"/>
</dbReference>
<keyword evidence="1" id="KW-0732">Signal</keyword>
<evidence type="ECO:0000313" key="4">
    <source>
        <dbReference type="EMBL" id="WKW13985.1"/>
    </source>
</evidence>
<dbReference type="Gene3D" id="2.30.42.10">
    <property type="match status" value="2"/>
</dbReference>
<feature type="domain" description="PDZ" evidence="2">
    <location>
        <begin position="35"/>
        <end position="97"/>
    </location>
</feature>
<dbReference type="AlphaFoldDB" id="A0AA49JSE4"/>
<protein>
    <submittedName>
        <fullName evidence="3">PDZ domain-containing protein</fullName>
    </submittedName>
</protein>
<dbReference type="SUPFAM" id="SSF50156">
    <property type="entry name" value="PDZ domain-like"/>
    <property type="match status" value="2"/>
</dbReference>
<accession>A0AA49JSE4</accession>
<dbReference type="Pfam" id="PF13180">
    <property type="entry name" value="PDZ_2"/>
    <property type="match status" value="1"/>
</dbReference>
<sequence>MMTPTTLRAAVLFAALPLAAADAQQVRVFSGSPREIEIIRGSVVMDRPVLGLTLVDDSERADTLGLRVSDVTPESPAQKAGLKAGDRLQSINGTSLRANRADAGEDDYDGVLMRRLQREMEKVKAGDTVRLQVLSEGRSREVRVVPVRADELYQNERSLLRRRVADDRPVIGVTTSPSGNARDTLGVFVSAVTEDGPAAKAGIIEGDRIAAVNGVSLRVAREDAGDAQVAMAKANRLRSELAKVENGQSVELTVVSAGRSRTVRVTPVLSSTLPGNEGGFFMWTTPPVPPTPPVQPVAPTAPTRGRVMLRDVRVL</sequence>
<keyword evidence="5" id="KW-1185">Reference proteome</keyword>
<dbReference type="Pfam" id="PF00595">
    <property type="entry name" value="PDZ"/>
    <property type="match status" value="1"/>
</dbReference>
<dbReference type="KEGG" id="pspc:Strain318_000310"/>
<evidence type="ECO:0000313" key="5">
    <source>
        <dbReference type="Proteomes" id="UP001229955"/>
    </source>
</evidence>
<name>A0AA49JSE4_9BACT</name>
<dbReference type="EMBL" id="CP130613">
    <property type="protein sequence ID" value="WKW13985.1"/>
    <property type="molecule type" value="Genomic_DNA"/>
</dbReference>
<dbReference type="PANTHER" id="PTHR32060:SF22">
    <property type="entry name" value="CARBOXYL-TERMINAL-PROCESSING PEPTIDASE 3, CHLOROPLASTIC"/>
    <property type="match status" value="1"/>
</dbReference>